<dbReference type="Proteomes" id="UP000004810">
    <property type="component" value="Unassembled WGS sequence"/>
</dbReference>
<name>J9DPS7_WUCBA</name>
<dbReference type="InterPro" id="IPR036485">
    <property type="entry name" value="Glu_synth_asu_C_sf"/>
</dbReference>
<dbReference type="AlphaFoldDB" id="J9DPS7"/>
<evidence type="ECO:0000313" key="2">
    <source>
        <dbReference type="Proteomes" id="UP000004810"/>
    </source>
</evidence>
<reference evidence="2" key="1">
    <citation type="submission" date="2012-08" db="EMBL/GenBank/DDBJ databases">
        <title>The Genome Sequence of Wuchereria bancrofti.</title>
        <authorList>
            <person name="Nutman T.B."/>
            <person name="Fink D.L."/>
            <person name="Russ C."/>
            <person name="Young S."/>
            <person name="Zeng Q."/>
            <person name="Koehrsen M."/>
            <person name="Alvarado L."/>
            <person name="Berlin A."/>
            <person name="Chapman S.B."/>
            <person name="Chen Z."/>
            <person name="Freedman E."/>
            <person name="Gellesch M."/>
            <person name="Goldberg J."/>
            <person name="Griggs A."/>
            <person name="Gujja S."/>
            <person name="Heilman E.R."/>
            <person name="Heiman D."/>
            <person name="Hepburn T."/>
            <person name="Howarth C."/>
            <person name="Jen D."/>
            <person name="Larson L."/>
            <person name="Lewis B."/>
            <person name="Mehta T."/>
            <person name="Park D."/>
            <person name="Pearson M."/>
            <person name="Roberts A."/>
            <person name="Saif S."/>
            <person name="Shea T."/>
            <person name="Shenoy N."/>
            <person name="Sisk P."/>
            <person name="Stolte C."/>
            <person name="Sykes S."/>
            <person name="Walk T."/>
            <person name="White J."/>
            <person name="Yandava C."/>
            <person name="Haas B."/>
            <person name="Henn M.R."/>
            <person name="Nusbaum C."/>
            <person name="Birren B."/>
        </authorList>
    </citation>
    <scope>NUCLEOTIDE SEQUENCE [LARGE SCALE GENOMIC DNA]</scope>
    <source>
        <strain evidence="2">NA</strain>
    </source>
</reference>
<proteinExistence type="predicted"/>
<dbReference type="SUPFAM" id="SSF69336">
    <property type="entry name" value="Alpha subunit of glutamate synthase, C-terminal domain"/>
    <property type="match status" value="1"/>
</dbReference>
<gene>
    <name evidence="1" type="ORF">WUBG_17455</name>
</gene>
<organism evidence="1 2">
    <name type="scientific">Wuchereria bancrofti</name>
    <dbReference type="NCBI Taxonomy" id="6293"/>
    <lineage>
        <taxon>Eukaryota</taxon>
        <taxon>Metazoa</taxon>
        <taxon>Ecdysozoa</taxon>
        <taxon>Nematoda</taxon>
        <taxon>Chromadorea</taxon>
        <taxon>Rhabditida</taxon>
        <taxon>Spirurina</taxon>
        <taxon>Spiruromorpha</taxon>
        <taxon>Filarioidea</taxon>
        <taxon>Onchocercidae</taxon>
        <taxon>Wuchereria</taxon>
    </lineage>
</organism>
<sequence>MDMQIAVEPVRRKMVILSKFAVKGSKIGSAILNDWNIESENFIKVFPKDYKRALERMKEADALRIAKEKQETLKDTEVVDSNFILHLFCVFVSHSNKGLF</sequence>
<evidence type="ECO:0000313" key="1">
    <source>
        <dbReference type="EMBL" id="EJW71638.1"/>
    </source>
</evidence>
<dbReference type="GO" id="GO:0016491">
    <property type="term" value="F:oxidoreductase activity"/>
    <property type="evidence" value="ECO:0007669"/>
    <property type="project" value="InterPro"/>
</dbReference>
<dbReference type="EMBL" id="ADBV01018057">
    <property type="protein sequence ID" value="EJW71638.1"/>
    <property type="molecule type" value="Genomic_DNA"/>
</dbReference>
<accession>J9DPS7</accession>
<comment type="caution">
    <text evidence="1">The sequence shown here is derived from an EMBL/GenBank/DDBJ whole genome shotgun (WGS) entry which is preliminary data.</text>
</comment>
<dbReference type="Gene3D" id="2.160.20.60">
    <property type="entry name" value="Glutamate synthase, alpha subunit, C-terminal domain"/>
    <property type="match status" value="1"/>
</dbReference>
<protein>
    <submittedName>
        <fullName evidence="1">Uncharacterized protein</fullName>
    </submittedName>
</protein>